<feature type="domain" description="EGF-like" evidence="33">
    <location>
        <begin position="1257"/>
        <end position="1295"/>
    </location>
</feature>
<dbReference type="GO" id="GO:0061326">
    <property type="term" value="P:renal tubule development"/>
    <property type="evidence" value="ECO:0007669"/>
    <property type="project" value="UniProtKB-ARBA"/>
</dbReference>
<evidence type="ECO:0000256" key="30">
    <source>
        <dbReference type="SAM" id="MobiDB-lite"/>
    </source>
</evidence>
<feature type="disulfide bond" evidence="28">
    <location>
        <begin position="295"/>
        <end position="304"/>
    </location>
</feature>
<dbReference type="FunFam" id="2.10.25.10:FF:000109">
    <property type="entry name" value="Notch homolog 4, [Drosophila]"/>
    <property type="match status" value="2"/>
</dbReference>
<feature type="domain" description="EGF-like" evidence="33">
    <location>
        <begin position="1181"/>
        <end position="1217"/>
    </location>
</feature>
<feature type="domain" description="EGF-like" evidence="33">
    <location>
        <begin position="269"/>
        <end position="305"/>
    </location>
</feature>
<keyword evidence="19 26" id="KW-1015">Disulfide bond</keyword>
<dbReference type="InterPro" id="IPR018097">
    <property type="entry name" value="EGF_Ca-bd_CS"/>
</dbReference>
<feature type="disulfide bond" evidence="28">
    <location>
        <begin position="1046"/>
        <end position="1055"/>
    </location>
</feature>
<feature type="disulfide bond" evidence="28">
    <location>
        <begin position="792"/>
        <end position="801"/>
    </location>
</feature>
<feature type="disulfide bond" evidence="28">
    <location>
        <begin position="602"/>
        <end position="611"/>
    </location>
</feature>
<feature type="disulfide bond" evidence="28">
    <location>
        <begin position="716"/>
        <end position="725"/>
    </location>
</feature>
<feature type="compositionally biased region" description="Low complexity" evidence="30">
    <location>
        <begin position="2630"/>
        <end position="2641"/>
    </location>
</feature>
<feature type="domain" description="EGF-like" evidence="33">
    <location>
        <begin position="842"/>
        <end position="880"/>
    </location>
</feature>
<feature type="disulfide bond" evidence="28">
    <location>
        <begin position="1386"/>
        <end position="1395"/>
    </location>
</feature>
<keyword evidence="13" id="KW-0221">Differentiation</keyword>
<evidence type="ECO:0000313" key="37">
    <source>
        <dbReference type="Proteomes" id="UP000410492"/>
    </source>
</evidence>
<dbReference type="GO" id="GO:0010631">
    <property type="term" value="P:epithelial cell migration"/>
    <property type="evidence" value="ECO:0007669"/>
    <property type="project" value="UniProtKB-ARBA"/>
</dbReference>
<feature type="disulfide bond" evidence="28">
    <location>
        <begin position="373"/>
        <end position="382"/>
    </location>
</feature>
<feature type="domain" description="EGF-like" evidence="33">
    <location>
        <begin position="690"/>
        <end position="726"/>
    </location>
</feature>
<dbReference type="PIRSF" id="PIRSF002279">
    <property type="entry name" value="Notch"/>
    <property type="match status" value="1"/>
</dbReference>
<evidence type="ECO:0000256" key="32">
    <source>
        <dbReference type="SAM" id="SignalP"/>
    </source>
</evidence>
<gene>
    <name evidence="36" type="ORF">CALMAC_LOCUS16997</name>
</gene>
<dbReference type="GO" id="GO:0008593">
    <property type="term" value="P:regulation of Notch signaling pathway"/>
    <property type="evidence" value="ECO:0007669"/>
    <property type="project" value="UniProtKB-ARBA"/>
</dbReference>
<protein>
    <recommendedName>
        <fullName evidence="38">Notch</fullName>
    </recommendedName>
</protein>
<dbReference type="GO" id="GO:0005654">
    <property type="term" value="C:nucleoplasm"/>
    <property type="evidence" value="ECO:0007669"/>
    <property type="project" value="UniProtKB-ARBA"/>
</dbReference>
<dbReference type="PROSITE" id="PS50026">
    <property type="entry name" value="EGF_3"/>
    <property type="match status" value="34"/>
</dbReference>
<dbReference type="InterPro" id="IPR010660">
    <property type="entry name" value="Notch_NOD_dom"/>
</dbReference>
<feature type="disulfide bond" evidence="28">
    <location>
        <begin position="1285"/>
        <end position="1294"/>
    </location>
</feature>
<feature type="disulfide bond" evidence="26 28">
    <location>
        <begin position="489"/>
        <end position="498"/>
    </location>
</feature>
<evidence type="ECO:0000256" key="16">
    <source>
        <dbReference type="ARBA" id="ARBA00023015"/>
    </source>
</evidence>
<feature type="disulfide bond" evidence="28">
    <location>
        <begin position="640"/>
        <end position="649"/>
    </location>
</feature>
<feature type="disulfide bond" evidence="28">
    <location>
        <begin position="1131"/>
        <end position="1140"/>
    </location>
</feature>
<feature type="domain" description="EGF-like" evidence="33">
    <location>
        <begin position="804"/>
        <end position="840"/>
    </location>
</feature>
<dbReference type="GO" id="GO:0043005">
    <property type="term" value="C:neuron projection"/>
    <property type="evidence" value="ECO:0007669"/>
    <property type="project" value="UniProtKB-ARBA"/>
</dbReference>
<evidence type="ECO:0000256" key="4">
    <source>
        <dbReference type="ARBA" id="ARBA00005847"/>
    </source>
</evidence>
<dbReference type="SUPFAM" id="SSF48403">
    <property type="entry name" value="Ankyrin repeat"/>
    <property type="match status" value="1"/>
</dbReference>
<dbReference type="GO" id="GO:0007498">
    <property type="term" value="P:mesoderm development"/>
    <property type="evidence" value="ECO:0007669"/>
    <property type="project" value="UniProtKB-ARBA"/>
</dbReference>
<dbReference type="SUPFAM" id="SSF57184">
    <property type="entry name" value="Growth factor receptor domain"/>
    <property type="match status" value="6"/>
</dbReference>
<feature type="domain" description="EGF-like" evidence="33">
    <location>
        <begin position="882"/>
        <end position="919"/>
    </location>
</feature>
<dbReference type="GO" id="GO:0009986">
    <property type="term" value="C:cell surface"/>
    <property type="evidence" value="ECO:0007669"/>
    <property type="project" value="UniProtKB-ARBA"/>
</dbReference>
<feature type="disulfide bond" evidence="28">
    <location>
        <begin position="581"/>
        <end position="591"/>
    </location>
</feature>
<evidence type="ECO:0000256" key="27">
    <source>
        <dbReference type="PROSITE-ProRule" id="PRU00023"/>
    </source>
</evidence>
<dbReference type="Gene3D" id="2.10.25.10">
    <property type="entry name" value="Laminin"/>
    <property type="match status" value="34"/>
</dbReference>
<feature type="disulfide bond" evidence="28">
    <location>
        <begin position="197"/>
        <end position="207"/>
    </location>
</feature>
<feature type="domain" description="EGF-like" evidence="33">
    <location>
        <begin position="117"/>
        <end position="154"/>
    </location>
</feature>
<dbReference type="InterPro" id="IPR011656">
    <property type="entry name" value="Notch_NODP_dom"/>
</dbReference>
<feature type="binding site" evidence="25">
    <location>
        <position position="466"/>
    </location>
    <ligand>
        <name>Ca(2+)</name>
        <dbReference type="ChEBI" id="CHEBI:29108"/>
        <label>2</label>
    </ligand>
</feature>
<dbReference type="InterPro" id="IPR011335">
    <property type="entry name" value="Restrct_endonuc-II-like"/>
</dbReference>
<feature type="disulfide bond" evidence="28">
    <location>
        <begin position="1084"/>
        <end position="1093"/>
    </location>
</feature>
<dbReference type="FunFam" id="2.10.25.10:FF:000095">
    <property type="entry name" value="Notch, isoform B"/>
    <property type="match status" value="1"/>
</dbReference>
<dbReference type="GO" id="GO:0016358">
    <property type="term" value="P:dendrite development"/>
    <property type="evidence" value="ECO:0007669"/>
    <property type="project" value="UniProtKB-ARBA"/>
</dbReference>
<evidence type="ECO:0000256" key="17">
    <source>
        <dbReference type="ARBA" id="ARBA00023043"/>
    </source>
</evidence>
<evidence type="ECO:0000256" key="23">
    <source>
        <dbReference type="ARBA" id="ARBA00023180"/>
    </source>
</evidence>
<feature type="disulfide bond" evidence="28">
    <location>
        <begin position="985"/>
        <end position="994"/>
    </location>
</feature>
<feature type="domain" description="EGF-like" evidence="33">
    <location>
        <begin position="463"/>
        <end position="499"/>
    </location>
</feature>
<dbReference type="SUPFAM" id="SSF52980">
    <property type="entry name" value="Restriction endonuclease-like"/>
    <property type="match status" value="1"/>
</dbReference>
<dbReference type="PANTHER" id="PTHR24049">
    <property type="entry name" value="CRUMBS FAMILY MEMBER"/>
    <property type="match status" value="1"/>
</dbReference>
<feature type="disulfide bond" evidence="28">
    <location>
        <begin position="257"/>
        <end position="266"/>
    </location>
</feature>
<keyword evidence="25" id="KW-0479">Metal-binding</keyword>
<keyword evidence="17 27" id="KW-0040">ANK repeat</keyword>
<dbReference type="InterPro" id="IPR036770">
    <property type="entry name" value="Ankyrin_rpt-contain_sf"/>
</dbReference>
<dbReference type="FunFam" id="2.10.25.10:FF:000327">
    <property type="entry name" value="neurogenic locus notch homolog protein 4"/>
    <property type="match status" value="1"/>
</dbReference>
<feature type="disulfide bond" evidence="28">
    <location>
        <begin position="335"/>
        <end position="344"/>
    </location>
</feature>
<dbReference type="GO" id="GO:0008270">
    <property type="term" value="F:zinc ion binding"/>
    <property type="evidence" value="ECO:0007669"/>
    <property type="project" value="UniProtKB-KW"/>
</dbReference>
<feature type="domain" description="EGF-like" evidence="33">
    <location>
        <begin position="230"/>
        <end position="267"/>
    </location>
</feature>
<keyword evidence="8" id="KW-0597">Phosphoprotein</keyword>
<keyword evidence="10 32" id="KW-0732">Signal</keyword>
<feature type="compositionally biased region" description="Low complexity" evidence="30">
    <location>
        <begin position="2578"/>
        <end position="2596"/>
    </location>
</feature>
<feature type="disulfide bond" evidence="28">
    <location>
        <begin position="104"/>
        <end position="113"/>
    </location>
</feature>
<dbReference type="FunFam" id="2.10.25.10:FF:000173">
    <property type="entry name" value="Neurogenic locus notch protein 2"/>
    <property type="match status" value="1"/>
</dbReference>
<dbReference type="GO" id="GO:0008347">
    <property type="term" value="P:glial cell migration"/>
    <property type="evidence" value="ECO:0007669"/>
    <property type="project" value="UniProtKB-ARBA"/>
</dbReference>
<feature type="binding site" evidence="25">
    <location>
        <position position="480"/>
    </location>
    <ligand>
        <name>Ca(2+)</name>
        <dbReference type="ChEBI" id="CHEBI:29108"/>
        <label>2</label>
    </ligand>
</feature>
<dbReference type="GO" id="GO:0051240">
    <property type="term" value="P:positive regulation of multicellular organismal process"/>
    <property type="evidence" value="ECO:0007669"/>
    <property type="project" value="UniProtKB-ARBA"/>
</dbReference>
<evidence type="ECO:0008006" key="38">
    <source>
        <dbReference type="Google" id="ProtNLM"/>
    </source>
</evidence>
<feature type="domain" description="EGF-like" evidence="33">
    <location>
        <begin position="155"/>
        <end position="191"/>
    </location>
</feature>
<feature type="disulfide bond" evidence="26">
    <location>
        <begin position="434"/>
        <end position="449"/>
    </location>
</feature>
<dbReference type="InterPro" id="IPR000742">
    <property type="entry name" value="EGF"/>
</dbReference>
<dbReference type="InterPro" id="IPR019080">
    <property type="entry name" value="YqaJ_viral_recombinase"/>
</dbReference>
<feature type="disulfide bond" evidence="28">
    <location>
        <begin position="830"/>
        <end position="839"/>
    </location>
</feature>
<feature type="disulfide bond" evidence="28">
    <location>
        <begin position="678"/>
        <end position="687"/>
    </location>
</feature>
<feature type="transmembrane region" description="Helical" evidence="31">
    <location>
        <begin position="1679"/>
        <end position="1698"/>
    </location>
</feature>
<dbReference type="PROSITE" id="PS01186">
    <property type="entry name" value="EGF_2"/>
    <property type="match status" value="27"/>
</dbReference>
<dbReference type="SMART" id="SM00248">
    <property type="entry name" value="ANK"/>
    <property type="match status" value="5"/>
</dbReference>
<dbReference type="GO" id="GO:0048638">
    <property type="term" value="P:regulation of developmental growth"/>
    <property type="evidence" value="ECO:0007669"/>
    <property type="project" value="UniProtKB-ARBA"/>
</dbReference>
<evidence type="ECO:0000256" key="3">
    <source>
        <dbReference type="ARBA" id="ARBA00004603"/>
    </source>
</evidence>
<dbReference type="FunFam" id="2.10.25.10:FF:000136">
    <property type="entry name" value="Neurogenic locus notch 1"/>
    <property type="match status" value="1"/>
</dbReference>
<dbReference type="InterPro" id="IPR013032">
    <property type="entry name" value="EGF-like_CS"/>
</dbReference>
<dbReference type="Gene3D" id="3.90.320.10">
    <property type="match status" value="1"/>
</dbReference>
<dbReference type="SMART" id="SM01338">
    <property type="entry name" value="NOD"/>
    <property type="match status" value="1"/>
</dbReference>
<evidence type="ECO:0000256" key="13">
    <source>
        <dbReference type="ARBA" id="ARBA00022782"/>
    </source>
</evidence>
<keyword evidence="23" id="KW-0325">Glycoprotein</keyword>
<keyword evidence="9 31" id="KW-0812">Transmembrane</keyword>
<feature type="domain" description="SWIM-type" evidence="35">
    <location>
        <begin position="1925"/>
        <end position="1955"/>
    </location>
</feature>
<dbReference type="GO" id="GO:0009967">
    <property type="term" value="P:positive regulation of signal transduction"/>
    <property type="evidence" value="ECO:0007669"/>
    <property type="project" value="UniProtKB-ARBA"/>
</dbReference>
<feature type="disulfide bond" evidence="28">
    <location>
        <begin position="870"/>
        <end position="879"/>
    </location>
</feature>
<dbReference type="GO" id="GO:0007548">
    <property type="term" value="P:sex differentiation"/>
    <property type="evidence" value="ECO:0007669"/>
    <property type="project" value="UniProtKB-ARBA"/>
</dbReference>
<feature type="disulfide bond" evidence="28">
    <location>
        <begin position="909"/>
        <end position="918"/>
    </location>
</feature>
<evidence type="ECO:0000256" key="22">
    <source>
        <dbReference type="ARBA" id="ARBA00023170"/>
    </source>
</evidence>
<keyword evidence="18 31" id="KW-0472">Membrane</keyword>
<dbReference type="GO" id="GO:0048871">
    <property type="term" value="P:multicellular organismal-level homeostasis"/>
    <property type="evidence" value="ECO:0007669"/>
    <property type="project" value="UniProtKB-ARBA"/>
</dbReference>
<evidence type="ECO:0000256" key="14">
    <source>
        <dbReference type="ARBA" id="ARBA00022976"/>
    </source>
</evidence>
<evidence type="ECO:0000256" key="24">
    <source>
        <dbReference type="ARBA" id="ARBA00023242"/>
    </source>
</evidence>
<accession>A0A653DET0</accession>
<feature type="disulfide bond" evidence="28">
    <location>
        <begin position="393"/>
        <end position="410"/>
    </location>
</feature>
<dbReference type="GO" id="GO:0010160">
    <property type="term" value="P:formation of animal organ boundary"/>
    <property type="evidence" value="ECO:0007669"/>
    <property type="project" value="UniProtKB-ARBA"/>
</dbReference>
<dbReference type="PROSITE" id="PS50966">
    <property type="entry name" value="ZF_SWIM"/>
    <property type="match status" value="1"/>
</dbReference>
<dbReference type="Gene3D" id="1.25.40.20">
    <property type="entry name" value="Ankyrin repeat-containing domain"/>
    <property type="match status" value="2"/>
</dbReference>
<feature type="chain" id="PRO_5025034942" description="Notch" evidence="32">
    <location>
        <begin position="33"/>
        <end position="2673"/>
    </location>
</feature>
<feature type="compositionally biased region" description="Polar residues" evidence="30">
    <location>
        <begin position="2642"/>
        <end position="2666"/>
    </location>
</feature>
<dbReference type="FunFam" id="2.10.25.10:FF:000172">
    <property type="entry name" value="FAT atypical cadherin 3"/>
    <property type="match status" value="1"/>
</dbReference>
<sequence>MWITNCTRGHGFWITLAFGFSVLLALLPETTGFVSCSPSPCKHGGTCMSSPKGESYCNCTSRYVGEYCQHLNPCHTGPGPRCQNGGSCVVRETGSSTFAFECHCPLGFGASLCEIPIANSCDRKPCLNGGTCSLRSLESYQCSCAQGFTGKQCEREDHCASVPCRNGAECISLGDGYECRCAPGFQGPACTDDKDECRQAPCVHGKCHNTHGSYACTCDEGYTGQNCETEYIPCDPSPCLNGGQCRQIDKHSYTCECPSGFRGQNCEENIDDCPGHHCQNGGTCIDGINSYSCECPSTYTGQFCEQDVDECSVRPSVCQNGATCTNSVGGFSCICVNGWTGPDCSVNIDDCAGAACFNGATCIDRVGSFYCRCTPGKTGLLCHLDDACTSNPCHADAICDTSPINGSYTCSCASGYKGLDCSEDINECEQGSPCEHDGICVNTPGSFACNCAQGFTGPRCETNVNECESHPCHNDGSCLDDPGTFRCVCMPGFTGTQCEIDIDECKDKPCLNGGICHDYINSFKCTCATGFTGSRCQVNIDDCVSNPCRNGGICHDAIAGYTCECPPGFTGMSCETNINDCQSSPCLHGECIDGENSFTCTCHPGYSGHLCQHQINECESNPCQYGGLCQDLVNGYQCLCKAGTSGPNCEINVNECYSNPCRNNARCVDGINSYTCECLPGFTGRHCENDIDECASNPCANGGVCIDLVNGFRCECPRGYFDARCLSDVDECKSNPCKHGGSCEDGVNQFICHCLPGYGGKQCEINMDECASNPCQHGGVCRDHLASYTCDCVAGYTGTNCETNIDDCAVNPCKNGGSCIDLVDDFKCVCELPFTGRECEDKLDPCSPNVCRHGAKCTPSLNYLDFACSCTIGYTGRFCEQDVDECVVSKPCRNGATCRNTNGSYQCLCQRGYEGKDCSINTDDCASSPCQNGGTCLDGVGEFTCLCVNGFEGKQCEIDIDECESNPCQNGATCNQYVDSYTCTCPLGFSGINCQVNDEDCTETSCMYGGTCIDGINSYTCTCKPGSPCLNGATCQDHTTHYTCHCPYGYTGKDCGEYVDWCATNPCENHSTCRQVKNQYQCTCGPGWTGKVCDVEMVSCKDAAARKGVSWKLLCNNGSCETIGNSHRCHCKEGYTGSYCQTEINECDSAPCQNGATCKDLIGSYSCECPEGFQGQNCELNVDDCQPNPCQNGGTCHDLVKDFLCSCPPGTLGYICEVNIDDCRPDACHNNGTCMDKVGGFECKCPPGFVGPRCEGDINECLSNPCSNPGTLDCVQLVNDYHCNCKPGFMGRHCERKVNFCAASPCQNGGFFGKNCEFSGYDCDSEPCQNGGVCRIADSGGYVCDCPHGTTGVNCEMDAVNECDSNPCRHPEAVCQNRIGDYDCYCPPKHVGKNCEIYDRFAPAGIGRAVRPKQDFSNYAQDLEKQRQQCLRNNCPMKRGNMKCDEECNTYACDFDGNDCSFGINPWANCTAPIRCWEVFGDNVCNEDCNNAECLFDGRDCEKKLQGCNPIYDDYCKNHYANGISGMSLIYKILSTGVISVVVLMDMESFKKQMVDFLRDTSRQLRTVVKVKKDHLKNDMIYPWVGSTPNGGLQDDYYKRKHHIAFSEQSQTGVKVFLEIDNRKCSTMSDSSACFQTASAAAEFLAAKASKHTLSSSVPIFQVSGSTGVEDSPAANAKYVLIGILLVICLSAVIFVVIQTQRKRAAGITWFPEGFFTTNSGTRRRSRRRGPEGQELRNLSKGPSIPGMEMDPNGHHGHVPQWSDDESDMPQPKRFRGNDLGYSSDHTAITDYEEAEPRWTQQHLEAADIRPPAMLTPPQQGNEHNDINARGPYARADAAKRLLDAGADANAQDNTGRTPLHAAVAADALGVFQILLRNRATNLNARMHEGTTPLILAARLAIEGMTSALRSAPHEIKGKLSVVEQKVEIQQLTCTCKAGLSGRCKHIAAVLIKCTRSNISTLEKLSSTDVKCTWNQSRGKVDETYESKPILETECFKHKVPDTPDLSAEQKQKCFQLMTSICKDSGLSLHLNGRDTASAHISKTEVVISGSLEKVVRMAENSKLLQSMGNEMLSPHLQPCCRKIMTELINVNKFDEALTCRQGSEVWFEERQLRITGSRCYSIYTYSKEEWETKTENYFWPKPVNNKYIEHGKKYEAEALQKYKERNNYTICEIGLFICRKYPWFAYSPDGVVIENGVPTRLVEIKCPYDGTENDAINFVHTCEYLDISAERGITLKRKNKYYGQVQMGMALLNLKMCDLVVQDLISAEADINAADNSGKTALHWAAAVNNVEAVNILLAHGANRDAQDDKDETPLFLAAREGSYQACKALLEAYANKEITDHMDRLPRDVASERLHHDIVRLLDEYVPRSPQMVTVMSNNNMMTSPTGHMLQQPTVIIPKRQKSKRPSKSNGPTSPEGEGVGNGGSIRRKPSVKKNQKKTPPHTEVSPSVDSITSTLSPNNMGFTFDNYGAFNIFQDQLLMQQRQMQANTLSPPYSNQSPPHSVQSNMSLSPQGYNGSPSPAKNRPSLPTSPTHIAAMRAATQQKHGGVPQTQNLQMGFDFSQTGIQGTTATPASLQPQQFQQQQPQQQQQSNNNNGGGGGGAQHQNFYLTPPSEHLLPDNFPTPSPESPGHWSSSSPKSCNSDWSSENVASPNNTYATGHQANKGSDAIYI</sequence>
<evidence type="ECO:0000256" key="5">
    <source>
        <dbReference type="ARBA" id="ARBA00022473"/>
    </source>
</evidence>
<dbReference type="GO" id="GO:0002064">
    <property type="term" value="P:epithelial cell development"/>
    <property type="evidence" value="ECO:0007669"/>
    <property type="project" value="UniProtKB-ARBA"/>
</dbReference>
<dbReference type="FunFam" id="2.10.25.10:FF:000471">
    <property type="entry name" value="Protein lin-12"/>
    <property type="match status" value="1"/>
</dbReference>
<keyword evidence="25" id="KW-0106">Calcium</keyword>
<dbReference type="GO" id="GO:0048732">
    <property type="term" value="P:gland development"/>
    <property type="evidence" value="ECO:0007669"/>
    <property type="project" value="UniProtKB-ARBA"/>
</dbReference>
<dbReference type="SUPFAM" id="SSF57196">
    <property type="entry name" value="EGF/Laminin"/>
    <property type="match status" value="15"/>
</dbReference>
<dbReference type="PANTHER" id="PTHR24049:SF35">
    <property type="entry name" value="EGF-LIKE DOMAIN-CONTAINING PROTEIN"/>
    <property type="match status" value="1"/>
</dbReference>
<feature type="disulfide bond" evidence="26 28">
    <location>
        <begin position="451"/>
        <end position="460"/>
    </location>
</feature>
<feature type="disulfide bond" evidence="28">
    <location>
        <begin position="1207"/>
        <end position="1216"/>
    </location>
</feature>
<dbReference type="FunFam" id="2.10.25.10:FF:000125">
    <property type="entry name" value="Neurogenic locus notch protein-like"/>
    <property type="match status" value="1"/>
</dbReference>
<dbReference type="GO" id="GO:0005770">
    <property type="term" value="C:late endosome"/>
    <property type="evidence" value="ECO:0007669"/>
    <property type="project" value="UniProtKB-SubCell"/>
</dbReference>
<evidence type="ECO:0000256" key="26">
    <source>
        <dbReference type="PIRSR" id="PIRSR002279-2"/>
    </source>
</evidence>
<feature type="binding site" evidence="25">
    <location>
        <position position="504"/>
    </location>
    <ligand>
        <name>Ca(2+)</name>
        <dbReference type="ChEBI" id="CHEBI:29108"/>
        <label>3</label>
    </ligand>
</feature>
<dbReference type="PRINTS" id="PR01983">
    <property type="entry name" value="NOTCH"/>
</dbReference>
<dbReference type="SMART" id="SM01334">
    <property type="entry name" value="DUF3454"/>
    <property type="match status" value="1"/>
</dbReference>
<keyword evidence="12" id="KW-0967">Endosome</keyword>
<keyword evidence="29" id="KW-0863">Zinc-finger</keyword>
<feature type="disulfide bond" evidence="26">
    <location>
        <begin position="467"/>
        <end position="478"/>
    </location>
</feature>
<proteinExistence type="inferred from homology"/>
<feature type="domain" description="EGF-like" evidence="33">
    <location>
        <begin position="347"/>
        <end position="383"/>
    </location>
</feature>
<dbReference type="GO" id="GO:0048598">
    <property type="term" value="P:embryonic morphogenesis"/>
    <property type="evidence" value="ECO:0007669"/>
    <property type="project" value="UniProtKB-ARBA"/>
</dbReference>
<dbReference type="Pfam" id="PF09588">
    <property type="entry name" value="YqaJ"/>
    <property type="match status" value="1"/>
</dbReference>
<dbReference type="InterPro" id="IPR000152">
    <property type="entry name" value="EGF-type_Asp/Asn_hydroxyl_site"/>
</dbReference>
<feature type="disulfide bond" evidence="28">
    <location>
        <begin position="412"/>
        <end position="421"/>
    </location>
</feature>
<feature type="domain" description="EGF-like" evidence="33">
    <location>
        <begin position="32"/>
        <end position="69"/>
    </location>
</feature>
<dbReference type="InterPro" id="IPR009030">
    <property type="entry name" value="Growth_fac_rcpt_cys_sf"/>
</dbReference>
<evidence type="ECO:0000256" key="20">
    <source>
        <dbReference type="ARBA" id="ARBA00023159"/>
    </source>
</evidence>
<dbReference type="SMART" id="SM00181">
    <property type="entry name" value="EGF"/>
    <property type="match status" value="34"/>
</dbReference>
<dbReference type="GO" id="GO:0006281">
    <property type="term" value="P:DNA repair"/>
    <property type="evidence" value="ECO:0007669"/>
    <property type="project" value="UniProtKB-ARBA"/>
</dbReference>
<evidence type="ECO:0000256" key="12">
    <source>
        <dbReference type="ARBA" id="ARBA00022753"/>
    </source>
</evidence>
<feature type="domain" description="EGF-like" evidence="33">
    <location>
        <begin position="921"/>
        <end position="957"/>
    </location>
</feature>
<dbReference type="GO" id="GO:0048565">
    <property type="term" value="P:digestive tract development"/>
    <property type="evidence" value="ECO:0007669"/>
    <property type="project" value="UniProtKB-ARBA"/>
</dbReference>
<evidence type="ECO:0000256" key="29">
    <source>
        <dbReference type="PROSITE-ProRule" id="PRU00325"/>
    </source>
</evidence>
<keyword evidence="29" id="KW-0862">Zinc</keyword>
<feature type="domain" description="EGF-like" evidence="33">
    <location>
        <begin position="652"/>
        <end position="688"/>
    </location>
</feature>
<feature type="binding site" evidence="25">
    <location>
        <position position="464"/>
    </location>
    <ligand>
        <name>Ca(2+)</name>
        <dbReference type="ChEBI" id="CHEBI:29108"/>
        <label>2</label>
    </ligand>
</feature>
<feature type="disulfide bond" evidence="26">
    <location>
        <begin position="505"/>
        <end position="516"/>
    </location>
</feature>
<dbReference type="GO" id="GO:0006357">
    <property type="term" value="P:regulation of transcription by RNA polymerase II"/>
    <property type="evidence" value="ECO:0007669"/>
    <property type="project" value="UniProtKB-ARBA"/>
</dbReference>
<dbReference type="Gene3D" id="3.30.70.3310">
    <property type="match status" value="1"/>
</dbReference>
<evidence type="ECO:0000256" key="11">
    <source>
        <dbReference type="ARBA" id="ARBA00022737"/>
    </source>
</evidence>
<feature type="binding site" evidence="25">
    <location>
        <position position="446"/>
    </location>
    <ligand>
        <name>Ca(2+)</name>
        <dbReference type="ChEBI" id="CHEBI:29108"/>
        <label>1</label>
    </ligand>
</feature>
<feature type="repeat" description="ANK" evidence="27">
    <location>
        <begin position="2311"/>
        <end position="2343"/>
    </location>
</feature>
<feature type="domain" description="EGF-like" evidence="33">
    <location>
        <begin position="728"/>
        <end position="764"/>
    </location>
</feature>
<feature type="disulfide bond" evidence="28">
    <location>
        <begin position="1169"/>
        <end position="1178"/>
    </location>
</feature>
<dbReference type="GO" id="GO:0045595">
    <property type="term" value="P:regulation of cell differentiation"/>
    <property type="evidence" value="ECO:0007669"/>
    <property type="project" value="UniProtKB-ARBA"/>
</dbReference>
<dbReference type="GO" id="GO:0016324">
    <property type="term" value="C:apical plasma membrane"/>
    <property type="evidence" value="ECO:0007669"/>
    <property type="project" value="UniProtKB-SubCell"/>
</dbReference>
<keyword evidence="20" id="KW-0010">Activator</keyword>
<evidence type="ECO:0000259" key="33">
    <source>
        <dbReference type="PROSITE" id="PS50026"/>
    </source>
</evidence>
<evidence type="ECO:0000256" key="8">
    <source>
        <dbReference type="ARBA" id="ARBA00022553"/>
    </source>
</evidence>
<evidence type="ECO:0000256" key="1">
    <source>
        <dbReference type="ARBA" id="ARBA00004123"/>
    </source>
</evidence>
<evidence type="ECO:0000256" key="9">
    <source>
        <dbReference type="ARBA" id="ARBA00022692"/>
    </source>
</evidence>
<feature type="region of interest" description="Disordered" evidence="30">
    <location>
        <begin position="2399"/>
        <end position="2455"/>
    </location>
</feature>
<feature type="region of interest" description="Disordered" evidence="30">
    <location>
        <begin position="2489"/>
        <end position="2533"/>
    </location>
</feature>
<dbReference type="PROSITE" id="PS50088">
    <property type="entry name" value="ANK_REPEAT"/>
    <property type="match status" value="3"/>
</dbReference>
<feature type="binding site" evidence="25">
    <location>
        <position position="443"/>
    </location>
    <ligand>
        <name>Ca(2+)</name>
        <dbReference type="ChEBI" id="CHEBI:29108"/>
        <label>1</label>
    </ligand>
</feature>
<dbReference type="InterPro" id="IPR000800">
    <property type="entry name" value="Notch_dom"/>
</dbReference>
<feature type="disulfide bond" evidence="28">
    <location>
        <begin position="1245"/>
        <end position="1254"/>
    </location>
</feature>
<feature type="domain" description="EGF-like" evidence="33">
    <location>
        <begin position="70"/>
        <end position="114"/>
    </location>
</feature>
<feature type="disulfide bond" evidence="28">
    <location>
        <begin position="1346"/>
        <end position="1355"/>
    </location>
</feature>
<feature type="domain" description="EGF-like" evidence="33">
    <location>
        <begin position="1143"/>
        <end position="1179"/>
    </location>
</feature>
<dbReference type="OrthoDB" id="283575at2759"/>
<comment type="caution">
    <text evidence="28">Lacks conserved residue(s) required for the propagation of feature annotation.</text>
</comment>
<feature type="disulfide bond" evidence="28">
    <location>
        <begin position="218"/>
        <end position="227"/>
    </location>
</feature>
<keyword evidence="7 28" id="KW-0245">EGF-like domain</keyword>
<feature type="disulfide bond" evidence="28">
    <location>
        <begin position="851"/>
        <end position="868"/>
    </location>
</feature>
<dbReference type="PRINTS" id="PR01452">
    <property type="entry name" value="LNOTCHREPEAT"/>
</dbReference>
<dbReference type="GO" id="GO:0007219">
    <property type="term" value="P:Notch signaling pathway"/>
    <property type="evidence" value="ECO:0007669"/>
    <property type="project" value="UniProtKB-KW"/>
</dbReference>
<dbReference type="SUPFAM" id="SSF90193">
    <property type="entry name" value="Notch domain"/>
    <property type="match status" value="2"/>
</dbReference>
<evidence type="ECO:0000259" key="34">
    <source>
        <dbReference type="PROSITE" id="PS50258"/>
    </source>
</evidence>
<feature type="repeat" description="ANK" evidence="27">
    <location>
        <begin position="2278"/>
        <end position="2310"/>
    </location>
</feature>
<dbReference type="Pfam" id="PF07645">
    <property type="entry name" value="EGF_CA"/>
    <property type="match status" value="5"/>
</dbReference>
<feature type="domain" description="EGF-like" evidence="33">
    <location>
        <begin position="193"/>
        <end position="228"/>
    </location>
</feature>
<keyword evidence="21" id="KW-0804">Transcription</keyword>
<dbReference type="Pfam" id="PF00008">
    <property type="entry name" value="EGF"/>
    <property type="match status" value="20"/>
</dbReference>
<dbReference type="FunFam" id="2.10.25.10:FF:000080">
    <property type="entry name" value="Neurogenic locus notch 1"/>
    <property type="match status" value="1"/>
</dbReference>
<feature type="disulfide bond" evidence="26 28">
    <location>
        <begin position="527"/>
        <end position="536"/>
    </location>
</feature>
<feature type="domain" description="EGF-like" evidence="33">
    <location>
        <begin position="1219"/>
        <end position="1255"/>
    </location>
</feature>
<evidence type="ECO:0000256" key="10">
    <source>
        <dbReference type="ARBA" id="ARBA00022729"/>
    </source>
</evidence>
<dbReference type="GO" id="GO:0048568">
    <property type="term" value="P:embryonic organ development"/>
    <property type="evidence" value="ECO:0007669"/>
    <property type="project" value="UniProtKB-ARBA"/>
</dbReference>
<feature type="domain" description="LNR" evidence="34">
    <location>
        <begin position="1470"/>
        <end position="1511"/>
    </location>
</feature>
<feature type="domain" description="EGF-like" evidence="33">
    <location>
        <begin position="1111"/>
        <end position="1141"/>
    </location>
</feature>
<evidence type="ECO:0000256" key="31">
    <source>
        <dbReference type="SAM" id="Phobius"/>
    </source>
</evidence>
<evidence type="ECO:0000256" key="28">
    <source>
        <dbReference type="PROSITE-ProRule" id="PRU00076"/>
    </source>
</evidence>
<feature type="disulfide bond" evidence="28">
    <location>
        <begin position="181"/>
        <end position="190"/>
    </location>
</feature>
<feature type="disulfide bond" evidence="28">
    <location>
        <begin position="754"/>
        <end position="763"/>
    </location>
</feature>
<feature type="domain" description="EGF-like" evidence="33">
    <location>
        <begin position="307"/>
        <end position="345"/>
    </location>
</feature>
<dbReference type="Pfam" id="PF12796">
    <property type="entry name" value="Ank_2"/>
    <property type="match status" value="2"/>
</dbReference>
<dbReference type="GO" id="GO:0005509">
    <property type="term" value="F:calcium ion binding"/>
    <property type="evidence" value="ECO:0007669"/>
    <property type="project" value="InterPro"/>
</dbReference>
<feature type="domain" description="EGF-like" evidence="33">
    <location>
        <begin position="424"/>
        <end position="461"/>
    </location>
</feature>
<keyword evidence="14" id="KW-0914">Notch signaling pathway</keyword>
<feature type="transmembrane region" description="Helical" evidence="31">
    <location>
        <begin position="1524"/>
        <end position="1544"/>
    </location>
</feature>
<dbReference type="GO" id="GO:0050877">
    <property type="term" value="P:nervous system process"/>
    <property type="evidence" value="ECO:0007669"/>
    <property type="project" value="UniProtKB-ARBA"/>
</dbReference>
<dbReference type="GO" id="GO:0048608">
    <property type="term" value="P:reproductive structure development"/>
    <property type="evidence" value="ECO:0007669"/>
    <property type="project" value="UniProtKB-ARBA"/>
</dbReference>
<feature type="disulfide bond" evidence="28">
    <location>
        <begin position="59"/>
        <end position="68"/>
    </location>
</feature>
<feature type="domain" description="EGF-like" evidence="33">
    <location>
        <begin position="1022"/>
        <end position="1056"/>
    </location>
</feature>
<dbReference type="GO" id="GO:0005911">
    <property type="term" value="C:cell-cell junction"/>
    <property type="evidence" value="ECO:0007669"/>
    <property type="project" value="UniProtKB-ARBA"/>
</dbReference>
<dbReference type="FunFam" id="2.10.25.10:FF:000230">
    <property type="entry name" value="Delta-like protein"/>
    <property type="match status" value="1"/>
</dbReference>
<keyword evidence="11" id="KW-0677">Repeat</keyword>
<comment type="similarity">
    <text evidence="4">Belongs to the NOTCH family.</text>
</comment>
<evidence type="ECO:0000259" key="35">
    <source>
        <dbReference type="PROSITE" id="PS50966"/>
    </source>
</evidence>
<keyword evidence="24" id="KW-0539">Nucleus</keyword>
<keyword evidence="15 31" id="KW-1133">Transmembrane helix</keyword>
<dbReference type="Pfam" id="PF06816">
    <property type="entry name" value="NOD"/>
    <property type="match status" value="1"/>
</dbReference>
<dbReference type="PROSITE" id="PS50258">
    <property type="entry name" value="LNR"/>
    <property type="match status" value="2"/>
</dbReference>
<dbReference type="InterPro" id="IPR002110">
    <property type="entry name" value="Ankyrin_rpt"/>
</dbReference>
<feature type="disulfide bond" evidence="26">
    <location>
        <begin position="428"/>
        <end position="440"/>
    </location>
</feature>
<dbReference type="PROSITE" id="PS50297">
    <property type="entry name" value="ANK_REP_REGION"/>
    <property type="match status" value="2"/>
</dbReference>
<feature type="domain" description="LNR" evidence="34">
    <location>
        <begin position="1430"/>
        <end position="1469"/>
    </location>
</feature>
<dbReference type="FunFam" id="2.10.25.10:FF:000279">
    <property type="entry name" value="Neurogenic locus notch 1"/>
    <property type="match status" value="1"/>
</dbReference>
<feature type="disulfide bond" evidence="28">
    <location>
        <begin position="947"/>
        <end position="956"/>
    </location>
</feature>
<dbReference type="GO" id="GO:0022407">
    <property type="term" value="P:regulation of cell-cell adhesion"/>
    <property type="evidence" value="ECO:0007669"/>
    <property type="project" value="UniProtKB-ARBA"/>
</dbReference>
<dbReference type="InterPro" id="IPR008297">
    <property type="entry name" value="Notch"/>
</dbReference>
<dbReference type="Gene3D" id="3.30.300.320">
    <property type="match status" value="1"/>
</dbReference>
<feature type="domain" description="EGF-like" evidence="33">
    <location>
        <begin position="384"/>
        <end position="422"/>
    </location>
</feature>
<feature type="domain" description="EGF-like" evidence="33">
    <location>
        <begin position="539"/>
        <end position="575"/>
    </location>
</feature>
<dbReference type="FunFam" id="2.10.25.10:FF:000092">
    <property type="entry name" value="Neurogenic locus notch protein 1"/>
    <property type="match status" value="1"/>
</dbReference>
<feature type="signal peptide" evidence="32">
    <location>
        <begin position="1"/>
        <end position="32"/>
    </location>
</feature>
<dbReference type="FunFam" id="2.10.25.10:FF:000151">
    <property type="entry name" value="FAT atypical cadherin 4"/>
    <property type="match status" value="1"/>
</dbReference>
<feature type="domain" description="EGF-like" evidence="33">
    <location>
        <begin position="959"/>
        <end position="995"/>
    </location>
</feature>
<dbReference type="InterPro" id="IPR049883">
    <property type="entry name" value="NOTCH1_EGF-like"/>
</dbReference>
<evidence type="ECO:0000256" key="25">
    <source>
        <dbReference type="PIRSR" id="PIRSR002279-1"/>
    </source>
</evidence>
<dbReference type="CDD" id="cd21706">
    <property type="entry name" value="JMTM_dNotch"/>
    <property type="match status" value="1"/>
</dbReference>
<dbReference type="InterPro" id="IPR011604">
    <property type="entry name" value="PDDEXK-like_dom_sf"/>
</dbReference>
<comment type="subcellular location">
    <subcellularLocation>
        <location evidence="2">Apical cell membrane</location>
        <topology evidence="2">Single-pass type I membrane protein</topology>
    </subcellularLocation>
    <subcellularLocation>
        <location evidence="3">Late endosome</location>
    </subcellularLocation>
    <subcellularLocation>
        <location evidence="1">Nucleus</location>
    </subcellularLocation>
</comment>
<keyword evidence="22" id="KW-0675">Receptor</keyword>
<reference evidence="36 37" key="1">
    <citation type="submission" date="2019-01" db="EMBL/GenBank/DDBJ databases">
        <authorList>
            <person name="Sayadi A."/>
        </authorList>
    </citation>
    <scope>NUCLEOTIDE SEQUENCE [LARGE SCALE GENOMIC DNA]</scope>
</reference>
<dbReference type="PROSITE" id="PS00022">
    <property type="entry name" value="EGF_1"/>
    <property type="match status" value="32"/>
</dbReference>
<feature type="region of interest" description="Disordered" evidence="30">
    <location>
        <begin position="1719"/>
        <end position="1785"/>
    </location>
</feature>
<dbReference type="InterPro" id="IPR051022">
    <property type="entry name" value="Notch_Cell-Fate_Det"/>
</dbReference>
<feature type="domain" description="EGF-like" evidence="33">
    <location>
        <begin position="1319"/>
        <end position="1356"/>
    </location>
</feature>
<feature type="disulfide bond" evidence="26">
    <location>
        <begin position="510"/>
        <end position="525"/>
    </location>
</feature>
<evidence type="ECO:0000256" key="6">
    <source>
        <dbReference type="ARBA" id="ARBA00022475"/>
    </source>
</evidence>
<keyword evidence="37" id="KW-1185">Reference proteome</keyword>
<keyword evidence="5" id="KW-0217">Developmental protein</keyword>
<dbReference type="InterPro" id="IPR001881">
    <property type="entry name" value="EGF-like_Ca-bd_dom"/>
</dbReference>
<dbReference type="PROSITE" id="PS00010">
    <property type="entry name" value="ASX_HYDROXYL"/>
    <property type="match status" value="22"/>
</dbReference>
<dbReference type="GO" id="GO:0060562">
    <property type="term" value="P:epithelial tube morphogenesis"/>
    <property type="evidence" value="ECO:0007669"/>
    <property type="project" value="UniProtKB-ARBA"/>
</dbReference>
<feature type="compositionally biased region" description="Basic residues" evidence="30">
    <location>
        <begin position="2428"/>
        <end position="2442"/>
    </location>
</feature>
<feature type="domain" description="EGF-like" evidence="33">
    <location>
        <begin position="1058"/>
        <end position="1094"/>
    </location>
</feature>
<dbReference type="GO" id="GO:0048667">
    <property type="term" value="P:cell morphogenesis involved in neuron differentiation"/>
    <property type="evidence" value="ECO:0007669"/>
    <property type="project" value="UniProtKB-ARBA"/>
</dbReference>
<dbReference type="CDD" id="cd00054">
    <property type="entry name" value="EGF_CA"/>
    <property type="match status" value="29"/>
</dbReference>
<name>A0A653DET0_CALMS</name>
<feature type="domain" description="EGF-like" evidence="33">
    <location>
        <begin position="577"/>
        <end position="612"/>
    </location>
</feature>
<dbReference type="CDD" id="cd22343">
    <property type="entry name" value="PDDEXK_lambda_exonuclease-like"/>
    <property type="match status" value="1"/>
</dbReference>
<dbReference type="PRINTS" id="PR00010">
    <property type="entry name" value="EGFBLOOD"/>
</dbReference>
<dbReference type="InterPro" id="IPR024600">
    <property type="entry name" value="Notch_C"/>
</dbReference>
<evidence type="ECO:0000256" key="15">
    <source>
        <dbReference type="ARBA" id="ARBA00022989"/>
    </source>
</evidence>
<feature type="binding site" evidence="25">
    <location>
        <position position="518"/>
    </location>
    <ligand>
        <name>Ca(2+)</name>
        <dbReference type="ChEBI" id="CHEBI:29108"/>
        <label>3</label>
    </ligand>
</feature>
<feature type="domain" description="EGF-like" evidence="33">
    <location>
        <begin position="501"/>
        <end position="537"/>
    </location>
</feature>
<dbReference type="FunFam" id="2.10.25.10:FF:000031">
    <property type="entry name" value="neurogenic locus notch homolog protein 3"/>
    <property type="match status" value="1"/>
</dbReference>
<dbReference type="EMBL" id="CAACVG010011730">
    <property type="protein sequence ID" value="VEN58710.1"/>
    <property type="molecule type" value="Genomic_DNA"/>
</dbReference>
<feature type="region of interest" description="Disordered" evidence="30">
    <location>
        <begin position="2565"/>
        <end position="2673"/>
    </location>
</feature>
<evidence type="ECO:0000256" key="7">
    <source>
        <dbReference type="ARBA" id="ARBA00022536"/>
    </source>
</evidence>
<dbReference type="SMART" id="SM00004">
    <property type="entry name" value="NL"/>
    <property type="match status" value="2"/>
</dbReference>
<feature type="disulfide bond" evidence="28">
    <location>
        <begin position="144"/>
        <end position="153"/>
    </location>
</feature>
<dbReference type="SMART" id="SM00179">
    <property type="entry name" value="EGF_CA"/>
    <property type="match status" value="33"/>
</dbReference>
<dbReference type="GO" id="GO:0051241">
    <property type="term" value="P:negative regulation of multicellular organismal process"/>
    <property type="evidence" value="ECO:0007669"/>
    <property type="project" value="UniProtKB-ARBA"/>
</dbReference>
<feature type="domain" description="EGF-like" evidence="33">
    <location>
        <begin position="614"/>
        <end position="650"/>
    </location>
</feature>
<dbReference type="FunFam" id="2.10.25.10:FF:000143">
    <property type="entry name" value="Protein crumbs 1"/>
    <property type="match status" value="2"/>
</dbReference>
<dbReference type="PROSITE" id="PS01187">
    <property type="entry name" value="EGF_CA"/>
    <property type="match status" value="8"/>
</dbReference>
<dbReference type="FunFam" id="2.10.25.10:FF:000565">
    <property type="entry name" value="Predicted protein"/>
    <property type="match status" value="1"/>
</dbReference>
<feature type="disulfide bond" evidence="28">
    <location>
        <begin position="1266"/>
        <end position="1283"/>
    </location>
</feature>
<evidence type="ECO:0000256" key="19">
    <source>
        <dbReference type="ARBA" id="ARBA00023157"/>
    </source>
</evidence>
<dbReference type="FunFam" id="2.10.25.10:FF:000004">
    <property type="entry name" value="Neurogenic locus notch 1"/>
    <property type="match status" value="8"/>
</dbReference>
<dbReference type="SMART" id="SM01339">
    <property type="entry name" value="NODP"/>
    <property type="match status" value="1"/>
</dbReference>
<feature type="repeat" description="ANK" evidence="27">
    <location>
        <begin position="1855"/>
        <end position="1880"/>
    </location>
</feature>
<evidence type="ECO:0000313" key="36">
    <source>
        <dbReference type="EMBL" id="VEN58710.1"/>
    </source>
</evidence>
<keyword evidence="16" id="KW-0805">Transcription regulation</keyword>
<dbReference type="GO" id="GO:0051093">
    <property type="term" value="P:negative regulation of developmental process"/>
    <property type="evidence" value="ECO:0007669"/>
    <property type="project" value="UniProtKB-ARBA"/>
</dbReference>
<feature type="disulfide bond" evidence="26">
    <location>
        <begin position="472"/>
        <end position="487"/>
    </location>
</feature>
<feature type="compositionally biased region" description="Polar residues" evidence="30">
    <location>
        <begin position="2565"/>
        <end position="2577"/>
    </location>
</feature>
<dbReference type="Pfam" id="PF07684">
    <property type="entry name" value="NODP"/>
    <property type="match status" value="1"/>
</dbReference>
<feature type="disulfide bond" evidence="28">
    <location>
        <begin position="565"/>
        <end position="574"/>
    </location>
</feature>
<dbReference type="InterPro" id="IPR035993">
    <property type="entry name" value="Notch-like_dom_sf"/>
</dbReference>
<feature type="domain" description="EGF-like" evidence="33">
    <location>
        <begin position="1359"/>
        <end position="1396"/>
    </location>
</feature>
<dbReference type="GO" id="GO:0008284">
    <property type="term" value="P:positive regulation of cell population proliferation"/>
    <property type="evidence" value="ECO:0007669"/>
    <property type="project" value="UniProtKB-ARBA"/>
</dbReference>
<feature type="domain" description="EGF-like" evidence="33">
    <location>
        <begin position="766"/>
        <end position="802"/>
    </location>
</feature>
<evidence type="ECO:0000256" key="18">
    <source>
        <dbReference type="ARBA" id="ARBA00023136"/>
    </source>
</evidence>
<keyword evidence="6" id="KW-1003">Cell membrane</keyword>
<evidence type="ECO:0000256" key="2">
    <source>
        <dbReference type="ARBA" id="ARBA00004247"/>
    </source>
</evidence>
<organism evidence="36 37">
    <name type="scientific">Callosobruchus maculatus</name>
    <name type="common">Southern cowpea weevil</name>
    <name type="synonym">Pulse bruchid</name>
    <dbReference type="NCBI Taxonomy" id="64391"/>
    <lineage>
        <taxon>Eukaryota</taxon>
        <taxon>Metazoa</taxon>
        <taxon>Ecdysozoa</taxon>
        <taxon>Arthropoda</taxon>
        <taxon>Hexapoda</taxon>
        <taxon>Insecta</taxon>
        <taxon>Pterygota</taxon>
        <taxon>Neoptera</taxon>
        <taxon>Endopterygota</taxon>
        <taxon>Coleoptera</taxon>
        <taxon>Polyphaga</taxon>
        <taxon>Cucujiformia</taxon>
        <taxon>Chrysomeloidea</taxon>
        <taxon>Chrysomelidae</taxon>
        <taxon>Bruchinae</taxon>
        <taxon>Bruchini</taxon>
        <taxon>Callosobruchus</taxon>
    </lineage>
</organism>
<dbReference type="GO" id="GO:0001764">
    <property type="term" value="P:neuron migration"/>
    <property type="evidence" value="ECO:0007669"/>
    <property type="project" value="UniProtKB-ARBA"/>
</dbReference>
<dbReference type="GO" id="GO:0051049">
    <property type="term" value="P:regulation of transport"/>
    <property type="evidence" value="ECO:0007669"/>
    <property type="project" value="UniProtKB-ARBA"/>
</dbReference>
<dbReference type="FunFam" id="2.10.25.10:FF:000127">
    <property type="entry name" value="Neurogenic locus notch protein 1"/>
    <property type="match status" value="1"/>
</dbReference>
<dbReference type="GO" id="GO:0009792">
    <property type="term" value="P:embryo development ending in birth or egg hatching"/>
    <property type="evidence" value="ECO:0007669"/>
    <property type="project" value="UniProtKB-ARBA"/>
</dbReference>
<dbReference type="Pfam" id="PF00066">
    <property type="entry name" value="Notch"/>
    <property type="match status" value="2"/>
</dbReference>
<dbReference type="FunFam" id="2.10.25.10:FF:000122">
    <property type="entry name" value="Protein crumbs homolog 2"/>
    <property type="match status" value="1"/>
</dbReference>
<dbReference type="InterPro" id="IPR007527">
    <property type="entry name" value="Znf_SWIM"/>
</dbReference>
<dbReference type="Proteomes" id="UP000410492">
    <property type="component" value="Unassembled WGS sequence"/>
</dbReference>
<evidence type="ECO:0000256" key="21">
    <source>
        <dbReference type="ARBA" id="ARBA00023163"/>
    </source>
</evidence>
<dbReference type="Pfam" id="PF12661">
    <property type="entry name" value="hEGF"/>
    <property type="match status" value="8"/>
</dbReference>
<dbReference type="GO" id="GO:0048592">
    <property type="term" value="P:eye morphogenesis"/>
    <property type="evidence" value="ECO:0007669"/>
    <property type="project" value="UniProtKB-ARBA"/>
</dbReference>